<keyword evidence="1" id="KW-0808">Transferase</keyword>
<dbReference type="PIRSF" id="PIRSF017393">
    <property type="entry name" value="MTase_SAV2177"/>
    <property type="match status" value="1"/>
</dbReference>
<evidence type="ECO:0000313" key="2">
    <source>
        <dbReference type="Proteomes" id="UP001602119"/>
    </source>
</evidence>
<proteinExistence type="predicted"/>
<keyword evidence="2" id="KW-1185">Reference proteome</keyword>
<protein>
    <submittedName>
        <fullName evidence="1">SAM-dependent methyltransferase</fullName>
        <ecNumber evidence="1">2.1.1.-</ecNumber>
    </submittedName>
</protein>
<sequence>MSSDPLPAVSTTTPNVARMYDYYLGGKDNYAVDRECAEEVISRVPLTREIAQANREFLGRAVRFLSGEAGICQFLDIGSGLPTQENVHEVAQGINPASRVVYVDNDPMVLTHARALLATDAQTGVICGDVRTPGDILAHPELHRLLDLSRPVAVLLVSLMHFIPNERDPYQAVTTLMEAMPTGSYLVLTHVEHRRELEAGAQSYNRASAPVELRSLDQIGRFFDGLDLVFPGLVNVRRWRPDERVTVMDRDVPFYGGIGVKR</sequence>
<reference evidence="1 2" key="1">
    <citation type="submission" date="2024-10" db="EMBL/GenBank/DDBJ databases">
        <title>The Natural Products Discovery Center: Release of the First 8490 Sequenced Strains for Exploring Actinobacteria Biosynthetic Diversity.</title>
        <authorList>
            <person name="Kalkreuter E."/>
            <person name="Kautsar S.A."/>
            <person name="Yang D."/>
            <person name="Bader C.D."/>
            <person name="Teijaro C.N."/>
            <person name="Fluegel L."/>
            <person name="Davis C.M."/>
            <person name="Simpson J.R."/>
            <person name="Lauterbach L."/>
            <person name="Steele A.D."/>
            <person name="Gui C."/>
            <person name="Meng S."/>
            <person name="Li G."/>
            <person name="Viehrig K."/>
            <person name="Ye F."/>
            <person name="Su P."/>
            <person name="Kiefer A.F."/>
            <person name="Nichols A."/>
            <person name="Cepeda A.J."/>
            <person name="Yan W."/>
            <person name="Fan B."/>
            <person name="Jiang Y."/>
            <person name="Adhikari A."/>
            <person name="Zheng C.-J."/>
            <person name="Schuster L."/>
            <person name="Cowan T.M."/>
            <person name="Smanski M.J."/>
            <person name="Chevrette M.G."/>
            <person name="De Carvalho L.P.S."/>
            <person name="Shen B."/>
        </authorList>
    </citation>
    <scope>NUCLEOTIDE SEQUENCE [LARGE SCALE GENOMIC DNA]</scope>
    <source>
        <strain evidence="1 2">NPDC001281</strain>
    </source>
</reference>
<dbReference type="Pfam" id="PF04672">
    <property type="entry name" value="Methyltransf_19"/>
    <property type="match status" value="1"/>
</dbReference>
<dbReference type="GO" id="GO:0032259">
    <property type="term" value="P:methylation"/>
    <property type="evidence" value="ECO:0007669"/>
    <property type="project" value="UniProtKB-KW"/>
</dbReference>
<dbReference type="RefSeq" id="WP_387347788.1">
    <property type="nucleotide sequence ID" value="NZ_JBIAXI010000043.1"/>
</dbReference>
<dbReference type="GO" id="GO:0008168">
    <property type="term" value="F:methyltransferase activity"/>
    <property type="evidence" value="ECO:0007669"/>
    <property type="project" value="UniProtKB-KW"/>
</dbReference>
<dbReference type="InterPro" id="IPR029063">
    <property type="entry name" value="SAM-dependent_MTases_sf"/>
</dbReference>
<gene>
    <name evidence="1" type="ORF">ACFY05_40460</name>
</gene>
<dbReference type="EMBL" id="JBIAXI010000043">
    <property type="protein sequence ID" value="MFF4779108.1"/>
    <property type="molecule type" value="Genomic_DNA"/>
</dbReference>
<accession>A0ABW6VLK6</accession>
<dbReference type="Gene3D" id="3.40.50.150">
    <property type="entry name" value="Vaccinia Virus protein VP39"/>
    <property type="match status" value="1"/>
</dbReference>
<dbReference type="Proteomes" id="UP001602119">
    <property type="component" value="Unassembled WGS sequence"/>
</dbReference>
<organism evidence="1 2">
    <name type="scientific">Microtetraspora fusca</name>
    <dbReference type="NCBI Taxonomy" id="1997"/>
    <lineage>
        <taxon>Bacteria</taxon>
        <taxon>Bacillati</taxon>
        <taxon>Actinomycetota</taxon>
        <taxon>Actinomycetes</taxon>
        <taxon>Streptosporangiales</taxon>
        <taxon>Streptosporangiaceae</taxon>
        <taxon>Microtetraspora</taxon>
    </lineage>
</organism>
<name>A0ABW6VLK6_MICFU</name>
<keyword evidence="1" id="KW-0489">Methyltransferase</keyword>
<dbReference type="EC" id="2.1.1.-" evidence="1"/>
<dbReference type="SUPFAM" id="SSF53335">
    <property type="entry name" value="S-adenosyl-L-methionine-dependent methyltransferases"/>
    <property type="match status" value="1"/>
</dbReference>
<dbReference type="InterPro" id="IPR006764">
    <property type="entry name" value="SAM_dep_MeTrfase_SAV2177_type"/>
</dbReference>
<comment type="caution">
    <text evidence="1">The sequence shown here is derived from an EMBL/GenBank/DDBJ whole genome shotgun (WGS) entry which is preliminary data.</text>
</comment>
<evidence type="ECO:0000313" key="1">
    <source>
        <dbReference type="EMBL" id="MFF4779108.1"/>
    </source>
</evidence>